<name>A0ABD3MYX7_9STRA</name>
<evidence type="ECO:0000259" key="9">
    <source>
        <dbReference type="PROSITE" id="PS50866"/>
    </source>
</evidence>
<dbReference type="EMBL" id="JALLBG020000060">
    <property type="protein sequence ID" value="KAL3768927.1"/>
    <property type="molecule type" value="Genomic_DNA"/>
</dbReference>
<dbReference type="InterPro" id="IPR009038">
    <property type="entry name" value="GOLD_dom"/>
</dbReference>
<gene>
    <name evidence="10" type="ORF">ACHAWU_005830</name>
</gene>
<keyword evidence="6 8" id="KW-0472">Membrane</keyword>
<protein>
    <recommendedName>
        <fullName evidence="9">GOLD domain-containing protein</fullName>
    </recommendedName>
</protein>
<comment type="caution">
    <text evidence="10">The sequence shown here is derived from an EMBL/GenBank/DDBJ whole genome shotgun (WGS) entry which is preliminary data.</text>
</comment>
<dbReference type="SMART" id="SM01190">
    <property type="entry name" value="EMP24_GP25L"/>
    <property type="match status" value="1"/>
</dbReference>
<accession>A0ABD3MYX7</accession>
<keyword evidence="11" id="KW-1185">Reference proteome</keyword>
<proteinExistence type="inferred from homology"/>
<reference evidence="10 11" key="1">
    <citation type="submission" date="2024-10" db="EMBL/GenBank/DDBJ databases">
        <title>Updated reference genomes for cyclostephanoid diatoms.</title>
        <authorList>
            <person name="Roberts W.R."/>
            <person name="Alverson A.J."/>
        </authorList>
    </citation>
    <scope>NUCLEOTIDE SEQUENCE [LARGE SCALE GENOMIC DNA]</scope>
    <source>
        <strain evidence="10 11">AJA232-27</strain>
    </source>
</reference>
<keyword evidence="3 7" id="KW-0812">Transmembrane</keyword>
<dbReference type="Pfam" id="PF01105">
    <property type="entry name" value="EMP24_GP25L"/>
    <property type="match status" value="1"/>
</dbReference>
<comment type="subcellular location">
    <subcellularLocation>
        <location evidence="1 7">Membrane</location>
        <topology evidence="1 7">Single-pass type I membrane protein</topology>
    </subcellularLocation>
</comment>
<evidence type="ECO:0000256" key="8">
    <source>
        <dbReference type="SAM" id="Phobius"/>
    </source>
</evidence>
<dbReference type="PANTHER" id="PTHR22811">
    <property type="entry name" value="TRANSMEMBRANE EMP24 DOMAIN-CONTAINING PROTEIN"/>
    <property type="match status" value="1"/>
</dbReference>
<evidence type="ECO:0000256" key="6">
    <source>
        <dbReference type="ARBA" id="ARBA00023136"/>
    </source>
</evidence>
<evidence type="ECO:0000256" key="5">
    <source>
        <dbReference type="ARBA" id="ARBA00022989"/>
    </source>
</evidence>
<feature type="transmembrane region" description="Helical" evidence="8">
    <location>
        <begin position="234"/>
        <end position="255"/>
    </location>
</feature>
<evidence type="ECO:0000256" key="4">
    <source>
        <dbReference type="ARBA" id="ARBA00022729"/>
    </source>
</evidence>
<feature type="domain" description="GOLD" evidence="9">
    <location>
        <begin position="58"/>
        <end position="156"/>
    </location>
</feature>
<evidence type="ECO:0000256" key="2">
    <source>
        <dbReference type="ARBA" id="ARBA00007104"/>
    </source>
</evidence>
<dbReference type="Proteomes" id="UP001530293">
    <property type="component" value="Unassembled WGS sequence"/>
</dbReference>
<organism evidence="10 11">
    <name type="scientific">Discostella pseudostelligera</name>
    <dbReference type="NCBI Taxonomy" id="259834"/>
    <lineage>
        <taxon>Eukaryota</taxon>
        <taxon>Sar</taxon>
        <taxon>Stramenopiles</taxon>
        <taxon>Ochrophyta</taxon>
        <taxon>Bacillariophyta</taxon>
        <taxon>Coscinodiscophyceae</taxon>
        <taxon>Thalassiosirophycidae</taxon>
        <taxon>Stephanodiscales</taxon>
        <taxon>Stephanodiscaceae</taxon>
        <taxon>Discostella</taxon>
    </lineage>
</organism>
<keyword evidence="5 8" id="KW-1133">Transmembrane helix</keyword>
<evidence type="ECO:0000256" key="1">
    <source>
        <dbReference type="ARBA" id="ARBA00004479"/>
    </source>
</evidence>
<dbReference type="InterPro" id="IPR015720">
    <property type="entry name" value="Emp24-like"/>
</dbReference>
<keyword evidence="4" id="KW-0732">Signal</keyword>
<comment type="similarity">
    <text evidence="2 7">Belongs to the EMP24/GP25L family.</text>
</comment>
<evidence type="ECO:0000313" key="11">
    <source>
        <dbReference type="Proteomes" id="UP001530293"/>
    </source>
</evidence>
<sequence>MTMASSSAAAAAAKISIIVRGGLLQTLFLLLVMTSSSSVVVYADRGGSFTHTIPYGSEECLLIRVPKDRPSVLSGSFDVIDAGRASTDPIRVALYGPDEIRIWGSEYGDTEGAFGIRSETGGKHWLCLENGMTYEYAEEIEARHKIDRTIGFALRIRGVGGGGGGGENVAAAAGPPTEEENAIGAAVQRLSLLSENLLGNLESLSDQTAYMKARETVHRDLHEETFANVMRWNLLELLVVAVVSFGQVANVWWILGKRKRNSYY</sequence>
<evidence type="ECO:0000256" key="7">
    <source>
        <dbReference type="RuleBase" id="RU003827"/>
    </source>
</evidence>
<dbReference type="PROSITE" id="PS50866">
    <property type="entry name" value="GOLD"/>
    <property type="match status" value="1"/>
</dbReference>
<dbReference type="AlphaFoldDB" id="A0ABD3MYX7"/>
<evidence type="ECO:0000313" key="10">
    <source>
        <dbReference type="EMBL" id="KAL3768927.1"/>
    </source>
</evidence>
<evidence type="ECO:0000256" key="3">
    <source>
        <dbReference type="ARBA" id="ARBA00022692"/>
    </source>
</evidence>
<dbReference type="GO" id="GO:0016020">
    <property type="term" value="C:membrane"/>
    <property type="evidence" value="ECO:0007669"/>
    <property type="project" value="UniProtKB-SubCell"/>
</dbReference>